<reference evidence="1" key="2">
    <citation type="journal article" date="2021" name="PeerJ">
        <title>Extensive microbial diversity within the chicken gut microbiome revealed by metagenomics and culture.</title>
        <authorList>
            <person name="Gilroy R."/>
            <person name="Ravi A."/>
            <person name="Getino M."/>
            <person name="Pursley I."/>
            <person name="Horton D.L."/>
            <person name="Alikhan N.F."/>
            <person name="Baker D."/>
            <person name="Gharbi K."/>
            <person name="Hall N."/>
            <person name="Watson M."/>
            <person name="Adriaenssens E.M."/>
            <person name="Foster-Nyarko E."/>
            <person name="Jarju S."/>
            <person name="Secka A."/>
            <person name="Antonio M."/>
            <person name="Oren A."/>
            <person name="Chaudhuri R.R."/>
            <person name="La Ragione R."/>
            <person name="Hildebrand F."/>
            <person name="Pallen M.J."/>
        </authorList>
    </citation>
    <scope>NUCLEOTIDE SEQUENCE</scope>
    <source>
        <strain evidence="1">11167</strain>
    </source>
</reference>
<dbReference type="EMBL" id="JADIMU010000028">
    <property type="protein sequence ID" value="MBO8443003.1"/>
    <property type="molecule type" value="Genomic_DNA"/>
</dbReference>
<evidence type="ECO:0000313" key="2">
    <source>
        <dbReference type="Proteomes" id="UP000823633"/>
    </source>
</evidence>
<organism evidence="1 2">
    <name type="scientific">Candidatus Aphodenecus pullistercoris</name>
    <dbReference type="NCBI Taxonomy" id="2840669"/>
    <lineage>
        <taxon>Bacteria</taxon>
        <taxon>Pseudomonadati</taxon>
        <taxon>Spirochaetota</taxon>
        <taxon>Spirochaetia</taxon>
        <taxon>Spirochaetales</taxon>
        <taxon>Candidatus Aphodenecus</taxon>
    </lineage>
</organism>
<name>A0A9D9EAB8_9SPIR</name>
<protein>
    <submittedName>
        <fullName evidence="1">DUF721 domain-containing protein</fullName>
    </submittedName>
</protein>
<gene>
    <name evidence="1" type="ORF">IAC42_04515</name>
</gene>
<reference evidence="1" key="1">
    <citation type="submission" date="2020-10" db="EMBL/GenBank/DDBJ databases">
        <authorList>
            <person name="Gilroy R."/>
        </authorList>
    </citation>
    <scope>NUCLEOTIDE SEQUENCE</scope>
    <source>
        <strain evidence="1">11167</strain>
    </source>
</reference>
<dbReference type="InterPro" id="IPR007922">
    <property type="entry name" value="DciA-like"/>
</dbReference>
<sequence length="100" mass="11764">MLKRRKDWEEVRLKDCLDEIEDQMSSLIGGKVPVVKHWAYIVGPELKDTTFLESIDEHSMLVRCAHPAYASFLKLHQREIVARLKELHPEFDIRTVKVFC</sequence>
<proteinExistence type="predicted"/>
<dbReference type="Proteomes" id="UP000823633">
    <property type="component" value="Unassembled WGS sequence"/>
</dbReference>
<accession>A0A9D9EAB8</accession>
<evidence type="ECO:0000313" key="1">
    <source>
        <dbReference type="EMBL" id="MBO8443003.1"/>
    </source>
</evidence>
<dbReference type="AlphaFoldDB" id="A0A9D9EAB8"/>
<dbReference type="Pfam" id="PF05258">
    <property type="entry name" value="DciA"/>
    <property type="match status" value="1"/>
</dbReference>
<comment type="caution">
    <text evidence="1">The sequence shown here is derived from an EMBL/GenBank/DDBJ whole genome shotgun (WGS) entry which is preliminary data.</text>
</comment>